<feature type="domain" description="Ribonuclease H1 N-terminal" evidence="2">
    <location>
        <begin position="170"/>
        <end position="210"/>
    </location>
</feature>
<feature type="non-terminal residue" evidence="3">
    <location>
        <position position="269"/>
    </location>
</feature>
<dbReference type="EMBL" id="ML180439">
    <property type="protein sequence ID" value="THU77424.1"/>
    <property type="molecule type" value="Genomic_DNA"/>
</dbReference>
<accession>A0A4S8KP13</accession>
<dbReference type="InterPro" id="IPR037056">
    <property type="entry name" value="RNase_H1_N_sf"/>
</dbReference>
<dbReference type="SUPFAM" id="SSF55658">
    <property type="entry name" value="L9 N-domain-like"/>
    <property type="match status" value="1"/>
</dbReference>
<keyword evidence="4" id="KW-1185">Reference proteome</keyword>
<reference evidence="3 4" key="1">
    <citation type="journal article" date="2019" name="Nat. Ecol. Evol.">
        <title>Megaphylogeny resolves global patterns of mushroom evolution.</title>
        <authorList>
            <person name="Varga T."/>
            <person name="Krizsan K."/>
            <person name="Foldi C."/>
            <person name="Dima B."/>
            <person name="Sanchez-Garcia M."/>
            <person name="Sanchez-Ramirez S."/>
            <person name="Szollosi G.J."/>
            <person name="Szarkandi J.G."/>
            <person name="Papp V."/>
            <person name="Albert L."/>
            <person name="Andreopoulos W."/>
            <person name="Angelini C."/>
            <person name="Antonin V."/>
            <person name="Barry K.W."/>
            <person name="Bougher N.L."/>
            <person name="Buchanan P."/>
            <person name="Buyck B."/>
            <person name="Bense V."/>
            <person name="Catcheside P."/>
            <person name="Chovatia M."/>
            <person name="Cooper J."/>
            <person name="Damon W."/>
            <person name="Desjardin D."/>
            <person name="Finy P."/>
            <person name="Geml J."/>
            <person name="Haridas S."/>
            <person name="Hughes K."/>
            <person name="Justo A."/>
            <person name="Karasinski D."/>
            <person name="Kautmanova I."/>
            <person name="Kiss B."/>
            <person name="Kocsube S."/>
            <person name="Kotiranta H."/>
            <person name="LaButti K.M."/>
            <person name="Lechner B.E."/>
            <person name="Liimatainen K."/>
            <person name="Lipzen A."/>
            <person name="Lukacs Z."/>
            <person name="Mihaltcheva S."/>
            <person name="Morgado L.N."/>
            <person name="Niskanen T."/>
            <person name="Noordeloos M.E."/>
            <person name="Ohm R.A."/>
            <person name="Ortiz-Santana B."/>
            <person name="Ovrebo C."/>
            <person name="Racz N."/>
            <person name="Riley R."/>
            <person name="Savchenko A."/>
            <person name="Shiryaev A."/>
            <person name="Soop K."/>
            <person name="Spirin V."/>
            <person name="Szebenyi C."/>
            <person name="Tomsovsky M."/>
            <person name="Tulloss R.E."/>
            <person name="Uehling J."/>
            <person name="Grigoriev I.V."/>
            <person name="Vagvolgyi C."/>
            <person name="Papp T."/>
            <person name="Martin F.M."/>
            <person name="Miettinen O."/>
            <person name="Hibbett D.S."/>
            <person name="Nagy L.G."/>
        </authorList>
    </citation>
    <scope>NUCLEOTIDE SEQUENCE [LARGE SCALE GENOMIC DNA]</scope>
    <source>
        <strain evidence="3 4">CBS 962.96</strain>
    </source>
</reference>
<dbReference type="InterPro" id="IPR009027">
    <property type="entry name" value="Ribosomal_bL9/RNase_H1_N"/>
</dbReference>
<feature type="region of interest" description="Disordered" evidence="1">
    <location>
        <begin position="1"/>
        <end position="86"/>
    </location>
</feature>
<name>A0A4S8KP13_DENBC</name>
<protein>
    <recommendedName>
        <fullName evidence="2">Ribonuclease H1 N-terminal domain-containing protein</fullName>
    </recommendedName>
</protein>
<dbReference type="Proteomes" id="UP000297245">
    <property type="component" value="Unassembled WGS sequence"/>
</dbReference>
<feature type="compositionally biased region" description="Polar residues" evidence="1">
    <location>
        <begin position="75"/>
        <end position="86"/>
    </location>
</feature>
<dbReference type="Gene3D" id="3.40.970.10">
    <property type="entry name" value="Ribonuclease H1, N-terminal domain"/>
    <property type="match status" value="1"/>
</dbReference>
<evidence type="ECO:0000313" key="3">
    <source>
        <dbReference type="EMBL" id="THU77424.1"/>
    </source>
</evidence>
<proteinExistence type="predicted"/>
<evidence type="ECO:0000256" key="1">
    <source>
        <dbReference type="SAM" id="MobiDB-lite"/>
    </source>
</evidence>
<sequence>MMLTPGQTVVVEAKPNQVTSSTTSQTPVRGQVRSTAPFLPVASSITPKTPVRGQVQSTTPSLSPTKAYRKLTHSPAPQSPIQRPNIGTSFGKLAPIVLSDSDDSDSEAVGKKEDQEDHELWKHFGNIDEDLMVINDPGEFLPPAYIYTGFARLAHPDELPWDGRRGTKDIYVVTRGRRVGIFADWVLVEDLAKGVRDAYFRKCDSVDEAVALYTAAYNQLPGHKKLEVVPVGPSVDNPIVDDRSSLIRGQDVDIVVREVPTLTFHVVPA</sequence>
<feature type="compositionally biased region" description="Polar residues" evidence="1">
    <location>
        <begin position="54"/>
        <end position="64"/>
    </location>
</feature>
<evidence type="ECO:0000259" key="2">
    <source>
        <dbReference type="Pfam" id="PF01693"/>
    </source>
</evidence>
<evidence type="ECO:0000313" key="4">
    <source>
        <dbReference type="Proteomes" id="UP000297245"/>
    </source>
</evidence>
<dbReference type="OrthoDB" id="3270804at2759"/>
<dbReference type="AlphaFoldDB" id="A0A4S8KP13"/>
<feature type="compositionally biased region" description="Polar residues" evidence="1">
    <location>
        <begin position="25"/>
        <end position="34"/>
    </location>
</feature>
<dbReference type="Pfam" id="PF01693">
    <property type="entry name" value="Cauli_VI"/>
    <property type="match status" value="1"/>
</dbReference>
<dbReference type="InterPro" id="IPR011320">
    <property type="entry name" value="RNase_H1_N"/>
</dbReference>
<gene>
    <name evidence="3" type="ORF">K435DRAFT_877860</name>
</gene>
<organism evidence="3 4">
    <name type="scientific">Dendrothele bispora (strain CBS 962.96)</name>
    <dbReference type="NCBI Taxonomy" id="1314807"/>
    <lineage>
        <taxon>Eukaryota</taxon>
        <taxon>Fungi</taxon>
        <taxon>Dikarya</taxon>
        <taxon>Basidiomycota</taxon>
        <taxon>Agaricomycotina</taxon>
        <taxon>Agaricomycetes</taxon>
        <taxon>Agaricomycetidae</taxon>
        <taxon>Agaricales</taxon>
        <taxon>Agaricales incertae sedis</taxon>
        <taxon>Dendrothele</taxon>
    </lineage>
</organism>